<dbReference type="EMBL" id="BMIX01000012">
    <property type="protein sequence ID" value="GGG46206.1"/>
    <property type="molecule type" value="Genomic_DNA"/>
</dbReference>
<protein>
    <recommendedName>
        <fullName evidence="5">RES domain-containing protein</fullName>
    </recommendedName>
</protein>
<dbReference type="RefSeq" id="WP_011709256.1">
    <property type="nucleotide sequence ID" value="NZ_BMIX01000012.1"/>
</dbReference>
<evidence type="ECO:0000313" key="4">
    <source>
        <dbReference type="Proteomes" id="UP000605733"/>
    </source>
</evidence>
<feature type="domain" description="HEPN/RES N-terminal" evidence="2">
    <location>
        <begin position="42"/>
        <end position="165"/>
    </location>
</feature>
<proteinExistence type="predicted"/>
<dbReference type="Proteomes" id="UP000605733">
    <property type="component" value="Unassembled WGS sequence"/>
</dbReference>
<reference evidence="4" key="1">
    <citation type="journal article" date="2019" name="Int. J. Syst. Evol. Microbiol.">
        <title>The Global Catalogue of Microorganisms (GCM) 10K type strain sequencing project: providing services to taxonomists for standard genome sequencing and annotation.</title>
        <authorList>
            <consortium name="The Broad Institute Genomics Platform"/>
            <consortium name="The Broad Institute Genome Sequencing Center for Infectious Disease"/>
            <person name="Wu L."/>
            <person name="Ma J."/>
        </authorList>
    </citation>
    <scope>NUCLEOTIDE SEQUENCE [LARGE SCALE GENOMIC DNA]</scope>
    <source>
        <strain evidence="4">CGMCC 1.15422</strain>
    </source>
</reference>
<dbReference type="Pfam" id="PF08808">
    <property type="entry name" value="RES"/>
    <property type="match status" value="1"/>
</dbReference>
<dbReference type="InterPro" id="IPR041206">
    <property type="entry name" value="HEPN/RES_NTD1"/>
</dbReference>
<evidence type="ECO:0000259" key="2">
    <source>
        <dbReference type="Pfam" id="PF18870"/>
    </source>
</evidence>
<keyword evidence="4" id="KW-1185">Reference proteome</keyword>
<dbReference type="Pfam" id="PF18870">
    <property type="entry name" value="HEPN_RES_NTD1"/>
    <property type="match status" value="1"/>
</dbReference>
<gene>
    <name evidence="3" type="ORF">GCM10011532_32640</name>
</gene>
<evidence type="ECO:0000259" key="1">
    <source>
        <dbReference type="Pfam" id="PF08808"/>
    </source>
</evidence>
<feature type="domain" description="RES" evidence="1">
    <location>
        <begin position="203"/>
        <end position="368"/>
    </location>
</feature>
<sequence>MAWTKRFRKPGDPEEGYYFDVGTFVCRNHFEDSFLNNHIKSEGQRGLCSYCDRRSIVIELEFVLEIIALGIEFVYEDPANSRYYNKDTTYGYDGNIMPFSEMWWDDPFDLRIEDDKLLEDVFNQLGTDQLYCLKDEFGSHEDFLHDLWNHFKSVLKHRARFAFHFSNIFKQWNLSNPADILHQVEYAILRNNMITELSEGSKLYRTRQHKRKDEIQNADQMASLPNFLNRTAGRMNAAGISLFYCCRNRKLTIDEVVSKKRSSKPYYTTSIFYNKEQLRLVDLTKLPDIPSIFDTENNHFRDIIFFLKTFMTEISQPIKVKDSILEYLPTQVITEYLRYNTELNVQGIIYWSSKNIKEKNIVLFFDHEESLDNLNFDLKSLRTYLVKSL</sequence>
<organism evidence="3 4">
    <name type="scientific">Christiangramia forsetii</name>
    <dbReference type="NCBI Taxonomy" id="411153"/>
    <lineage>
        <taxon>Bacteria</taxon>
        <taxon>Pseudomonadati</taxon>
        <taxon>Bacteroidota</taxon>
        <taxon>Flavobacteriia</taxon>
        <taxon>Flavobacteriales</taxon>
        <taxon>Flavobacteriaceae</taxon>
        <taxon>Christiangramia</taxon>
    </lineage>
</organism>
<evidence type="ECO:0008006" key="5">
    <source>
        <dbReference type="Google" id="ProtNLM"/>
    </source>
</evidence>
<comment type="caution">
    <text evidence="3">The sequence shown here is derived from an EMBL/GenBank/DDBJ whole genome shotgun (WGS) entry which is preliminary data.</text>
</comment>
<dbReference type="InterPro" id="IPR014914">
    <property type="entry name" value="RES_dom"/>
</dbReference>
<evidence type="ECO:0000313" key="3">
    <source>
        <dbReference type="EMBL" id="GGG46206.1"/>
    </source>
</evidence>
<accession>A0ABQ1WXG0</accession>
<name>A0ABQ1WXG0_9FLAO</name>